<evidence type="ECO:0000313" key="2">
    <source>
        <dbReference type="EMBL" id="JAH67728.1"/>
    </source>
</evidence>
<proteinExistence type="predicted"/>
<accession>A0A0E9US22</accession>
<dbReference type="EMBL" id="GBXM01040849">
    <property type="protein sequence ID" value="JAH67728.1"/>
    <property type="molecule type" value="Transcribed_RNA"/>
</dbReference>
<protein>
    <submittedName>
        <fullName evidence="2">Uncharacterized protein</fullName>
    </submittedName>
</protein>
<reference evidence="2" key="1">
    <citation type="submission" date="2014-11" db="EMBL/GenBank/DDBJ databases">
        <authorList>
            <person name="Amaro Gonzalez C."/>
        </authorList>
    </citation>
    <scope>NUCLEOTIDE SEQUENCE</scope>
</reference>
<organism evidence="2">
    <name type="scientific">Anguilla anguilla</name>
    <name type="common">European freshwater eel</name>
    <name type="synonym">Muraena anguilla</name>
    <dbReference type="NCBI Taxonomy" id="7936"/>
    <lineage>
        <taxon>Eukaryota</taxon>
        <taxon>Metazoa</taxon>
        <taxon>Chordata</taxon>
        <taxon>Craniata</taxon>
        <taxon>Vertebrata</taxon>
        <taxon>Euteleostomi</taxon>
        <taxon>Actinopterygii</taxon>
        <taxon>Neopterygii</taxon>
        <taxon>Teleostei</taxon>
        <taxon>Anguilliformes</taxon>
        <taxon>Anguillidae</taxon>
        <taxon>Anguilla</taxon>
    </lineage>
</organism>
<name>A0A0E9US22_ANGAN</name>
<reference evidence="2" key="2">
    <citation type="journal article" date="2015" name="Fish Shellfish Immunol.">
        <title>Early steps in the European eel (Anguilla anguilla)-Vibrio vulnificus interaction in the gills: Role of the RtxA13 toxin.</title>
        <authorList>
            <person name="Callol A."/>
            <person name="Pajuelo D."/>
            <person name="Ebbesson L."/>
            <person name="Teles M."/>
            <person name="MacKenzie S."/>
            <person name="Amaro C."/>
        </authorList>
    </citation>
    <scope>NUCLEOTIDE SEQUENCE</scope>
</reference>
<sequence>MSSTETVTPPSIRETKTASNKTGDGPADVTEREPLKA</sequence>
<feature type="region of interest" description="Disordered" evidence="1">
    <location>
        <begin position="1"/>
        <end position="37"/>
    </location>
</feature>
<evidence type="ECO:0000256" key="1">
    <source>
        <dbReference type="SAM" id="MobiDB-lite"/>
    </source>
</evidence>
<dbReference type="AlphaFoldDB" id="A0A0E9US22"/>